<evidence type="ECO:0000259" key="1">
    <source>
        <dbReference type="PROSITE" id="PS51832"/>
    </source>
</evidence>
<name>A0ABS3BBP4_9GAMM</name>
<protein>
    <submittedName>
        <fullName evidence="2">DUF3391 domain-containing protein</fullName>
    </submittedName>
</protein>
<dbReference type="Pfam" id="PF11871">
    <property type="entry name" value="DUF3391"/>
    <property type="match status" value="1"/>
</dbReference>
<dbReference type="EMBL" id="JAFKDB010000008">
    <property type="protein sequence ID" value="MBN7769278.1"/>
    <property type="molecule type" value="Genomic_DNA"/>
</dbReference>
<dbReference type="InterPro" id="IPR037522">
    <property type="entry name" value="HD_GYP_dom"/>
</dbReference>
<sequence>MGVRQKKIATHDLEIGMFVSDLDRPWHQTPFPIQGFYLRTEDDLKAVVSHCKWVMIDVAETREEIALSTDRIKPFSRRSNTRSGGREEVQLPPLSIREPVTYAADVPLRKEVKVSRKLLSDAESALSRMFESLEADQMPDLRPAADVTRRMVESVARQPNALLWLSRTRQYDDFIYRHALNTAVWALVCGRQLGLNEGLLNHLGVGCLLSQVGKTALPKELLAREHQLSPEDYAVYRTYVELGCEMLDSAGLSRAVMSVVQGHRERHNGSGFPKGTRGDRIPLLAKVAGLAEFFESLIAPRDDQEPMTPEKAVALLYDMRNIEFQEDLVEAFIQAVGVYPTGSLVELSDGQRGIVVSHSPGRRLWPSVMIMQDADRRPLKSARIIDLARHNESRPASEFLTVRECLPHGTEGLDPAGYDVTGAESRWSISKLINR</sequence>
<dbReference type="SUPFAM" id="SSF109604">
    <property type="entry name" value="HD-domain/PDEase-like"/>
    <property type="match status" value="1"/>
</dbReference>
<dbReference type="Proteomes" id="UP000664344">
    <property type="component" value="Unassembled WGS sequence"/>
</dbReference>
<dbReference type="CDD" id="cd00077">
    <property type="entry name" value="HDc"/>
    <property type="match status" value="1"/>
</dbReference>
<reference evidence="2 3" key="1">
    <citation type="submission" date="2021-02" db="EMBL/GenBank/DDBJ databases">
        <title>PHA producing bacteria isolated from coastal sediment in Guangdong, Shenzhen.</title>
        <authorList>
            <person name="Zheng W."/>
            <person name="Yu S."/>
            <person name="Huang Y."/>
        </authorList>
    </citation>
    <scope>NUCLEOTIDE SEQUENCE [LARGE SCALE GENOMIC DNA]</scope>
    <source>
        <strain evidence="2 3">TN21-5</strain>
    </source>
</reference>
<dbReference type="PROSITE" id="PS51832">
    <property type="entry name" value="HD_GYP"/>
    <property type="match status" value="1"/>
</dbReference>
<dbReference type="RefSeq" id="WP_029653703.1">
    <property type="nucleotide sequence ID" value="NZ_JAFKDB010000008.1"/>
</dbReference>
<dbReference type="Pfam" id="PF13487">
    <property type="entry name" value="HD_5"/>
    <property type="match status" value="1"/>
</dbReference>
<feature type="domain" description="HD-GYP" evidence="1">
    <location>
        <begin position="153"/>
        <end position="348"/>
    </location>
</feature>
<dbReference type="Gene3D" id="1.10.3210.10">
    <property type="entry name" value="Hypothetical protein af1432"/>
    <property type="match status" value="1"/>
</dbReference>
<organism evidence="2 3">
    <name type="scientific">Marinobacter daepoensis</name>
    <dbReference type="NCBI Taxonomy" id="262077"/>
    <lineage>
        <taxon>Bacteria</taxon>
        <taxon>Pseudomonadati</taxon>
        <taxon>Pseudomonadota</taxon>
        <taxon>Gammaproteobacteria</taxon>
        <taxon>Pseudomonadales</taxon>
        <taxon>Marinobacteraceae</taxon>
        <taxon>Marinobacter</taxon>
    </lineage>
</organism>
<gene>
    <name evidence="2" type="ORF">JYP53_05090</name>
</gene>
<keyword evidence="3" id="KW-1185">Reference proteome</keyword>
<dbReference type="PANTHER" id="PTHR43155">
    <property type="entry name" value="CYCLIC DI-GMP PHOSPHODIESTERASE PA4108-RELATED"/>
    <property type="match status" value="1"/>
</dbReference>
<evidence type="ECO:0000313" key="2">
    <source>
        <dbReference type="EMBL" id="MBN7769278.1"/>
    </source>
</evidence>
<proteinExistence type="predicted"/>
<dbReference type="InterPro" id="IPR003607">
    <property type="entry name" value="HD/PDEase_dom"/>
</dbReference>
<comment type="caution">
    <text evidence="2">The sequence shown here is derived from an EMBL/GenBank/DDBJ whole genome shotgun (WGS) entry which is preliminary data.</text>
</comment>
<dbReference type="InterPro" id="IPR021812">
    <property type="entry name" value="DUF3391"/>
</dbReference>
<accession>A0ABS3BBP4</accession>
<evidence type="ECO:0000313" key="3">
    <source>
        <dbReference type="Proteomes" id="UP000664344"/>
    </source>
</evidence>
<dbReference type="PANTHER" id="PTHR43155:SF2">
    <property type="entry name" value="CYCLIC DI-GMP PHOSPHODIESTERASE PA4108"/>
    <property type="match status" value="1"/>
</dbReference>